<gene>
    <name evidence="4" type="ORF">C1280_03825</name>
</gene>
<feature type="domain" description="Beta-lactamase-related" evidence="2">
    <location>
        <begin position="209"/>
        <end position="530"/>
    </location>
</feature>
<dbReference type="SUPFAM" id="SSF56601">
    <property type="entry name" value="beta-lactamase/transpeptidase-like"/>
    <property type="match status" value="1"/>
</dbReference>
<evidence type="ECO:0000259" key="3">
    <source>
        <dbReference type="Pfam" id="PF11954"/>
    </source>
</evidence>
<dbReference type="PANTHER" id="PTHR46825:SF15">
    <property type="entry name" value="BETA-LACTAMASE-RELATED DOMAIN-CONTAINING PROTEIN"/>
    <property type="match status" value="1"/>
</dbReference>
<evidence type="ECO:0000313" key="4">
    <source>
        <dbReference type="EMBL" id="AWM36224.1"/>
    </source>
</evidence>
<feature type="compositionally biased region" description="Low complexity" evidence="1">
    <location>
        <begin position="64"/>
        <end position="83"/>
    </location>
</feature>
<dbReference type="Pfam" id="PF11954">
    <property type="entry name" value="DUF3471"/>
    <property type="match status" value="1"/>
</dbReference>
<dbReference type="InterPro" id="IPR050491">
    <property type="entry name" value="AmpC-like"/>
</dbReference>
<dbReference type="Gene3D" id="2.40.128.600">
    <property type="match status" value="1"/>
</dbReference>
<reference evidence="4 5" key="1">
    <citation type="submission" date="2018-01" db="EMBL/GenBank/DDBJ databases">
        <title>G. obscuriglobus.</title>
        <authorList>
            <person name="Franke J."/>
            <person name="Blomberg W."/>
            <person name="Selmecki A."/>
        </authorList>
    </citation>
    <scope>NUCLEOTIDE SEQUENCE [LARGE SCALE GENOMIC DNA]</scope>
    <source>
        <strain evidence="4 5">DSM 5831</strain>
    </source>
</reference>
<accession>A0A2Z3H3M1</accession>
<keyword evidence="5" id="KW-1185">Reference proteome</keyword>
<dbReference type="Gene3D" id="3.40.710.10">
    <property type="entry name" value="DD-peptidase/beta-lactamase superfamily"/>
    <property type="match status" value="1"/>
</dbReference>
<dbReference type="Proteomes" id="UP000245802">
    <property type="component" value="Chromosome"/>
</dbReference>
<feature type="region of interest" description="Disordered" evidence="1">
    <location>
        <begin position="61"/>
        <end position="83"/>
    </location>
</feature>
<proteinExistence type="predicted"/>
<dbReference type="EMBL" id="CP025958">
    <property type="protein sequence ID" value="AWM36224.1"/>
    <property type="molecule type" value="Genomic_DNA"/>
</dbReference>
<dbReference type="GO" id="GO:0016787">
    <property type="term" value="F:hydrolase activity"/>
    <property type="evidence" value="ECO:0007669"/>
    <property type="project" value="UniProtKB-KW"/>
</dbReference>
<keyword evidence="4" id="KW-0378">Hydrolase</keyword>
<dbReference type="InterPro" id="IPR012338">
    <property type="entry name" value="Beta-lactam/transpept-like"/>
</dbReference>
<dbReference type="InterPro" id="IPR001466">
    <property type="entry name" value="Beta-lactam-related"/>
</dbReference>
<feature type="domain" description="Peptidase S12 Pab87-related C-terminal" evidence="3">
    <location>
        <begin position="580"/>
        <end position="663"/>
    </location>
</feature>
<evidence type="ECO:0000259" key="2">
    <source>
        <dbReference type="Pfam" id="PF00144"/>
    </source>
</evidence>
<protein>
    <submittedName>
        <fullName evidence="4">Serine hydrolase</fullName>
    </submittedName>
</protein>
<dbReference type="Pfam" id="PF00144">
    <property type="entry name" value="Beta-lactamase"/>
    <property type="match status" value="1"/>
</dbReference>
<dbReference type="AlphaFoldDB" id="A0A2Z3H3M1"/>
<evidence type="ECO:0000256" key="1">
    <source>
        <dbReference type="SAM" id="MobiDB-lite"/>
    </source>
</evidence>
<dbReference type="InterPro" id="IPR021860">
    <property type="entry name" value="Peptidase_S12_Pab87-rel_C"/>
</dbReference>
<organism evidence="4 5">
    <name type="scientific">Gemmata obscuriglobus</name>
    <dbReference type="NCBI Taxonomy" id="114"/>
    <lineage>
        <taxon>Bacteria</taxon>
        <taxon>Pseudomonadati</taxon>
        <taxon>Planctomycetota</taxon>
        <taxon>Planctomycetia</taxon>
        <taxon>Gemmatales</taxon>
        <taxon>Gemmataceae</taxon>
        <taxon>Gemmata</taxon>
    </lineage>
</organism>
<name>A0A2Z3H3M1_9BACT</name>
<dbReference type="KEGG" id="gog:C1280_03825"/>
<dbReference type="PANTHER" id="PTHR46825">
    <property type="entry name" value="D-ALANYL-D-ALANINE-CARBOXYPEPTIDASE/ENDOPEPTIDASE AMPH"/>
    <property type="match status" value="1"/>
</dbReference>
<evidence type="ECO:0000313" key="5">
    <source>
        <dbReference type="Proteomes" id="UP000245802"/>
    </source>
</evidence>
<sequence>MTAAAPGGTSGGFSGHSSIGTRTRPAAWLGSKLHGFVVSSAASSWAEFTLRWSSTGSMVTTQLSRSSGGTPGTTTVPAGTSVNPFAGARRGSGFAGRAANRLSSRKLFCDAATFAWCRAFAMNGSSTAATKTTSSTAPMMVTRRAIALPRAPVPTLTGVRPARPIGAVRFHTSTPMHWLLTAAALPLLLAPVRAADPTPEAVDALAGDALKAFQAPGAAVVVLRGDQTLVLKGYGRRALGRDEPVTADTVFPLASCTKQFTTALLAALVDDGKLGWDDLVSKHLPGFKLSDPHATALLTVRDLVTHRTGLGNHDLLWYRAPWSIDHMLKQVPRLPLDYPFRSGYRYNSLTFMAAGRVAEACGKKTWPVLVRERLAEPLGMKNVAFTTAEIPKDADRAHGHRLNKAGKVEAAPVYEMREPNPSGSLHATARDLAAWLEFQLSDGVAPSGTRLVSSKPLVETRAPQNLMRLEGAAKALFPDTVQVSYAMGWVVSDYRGLKVVAHGGLIDGFRVQLTLVPERQFGFAVLCNMHDSRLPIALTNALIDRYCDLKSKDWNAYYARLAEEEAEAKSAALAARDRARDPSAKPALPLASYAGTYSHPAYGPATVTHAGGALTAKFSSFSLPLEHFERDTFRITGAFFESDLVRFGVSDGKATSLTLAGIEFKRK</sequence>